<accession>A0A2U2BP23</accession>
<feature type="transmembrane region" description="Helical" evidence="5">
    <location>
        <begin position="133"/>
        <end position="152"/>
    </location>
</feature>
<keyword evidence="6" id="KW-0489">Methyltransferase</keyword>
<keyword evidence="4 5" id="KW-0472">Membrane</keyword>
<evidence type="ECO:0000256" key="3">
    <source>
        <dbReference type="ARBA" id="ARBA00022989"/>
    </source>
</evidence>
<evidence type="ECO:0000256" key="1">
    <source>
        <dbReference type="ARBA" id="ARBA00004127"/>
    </source>
</evidence>
<evidence type="ECO:0000313" key="7">
    <source>
        <dbReference type="Proteomes" id="UP000245216"/>
    </source>
</evidence>
<protein>
    <submittedName>
        <fullName evidence="6">Isoprenylcysteine carboxylmethyltransferase family protein</fullName>
    </submittedName>
</protein>
<dbReference type="Proteomes" id="UP000245216">
    <property type="component" value="Unassembled WGS sequence"/>
</dbReference>
<dbReference type="GO" id="GO:0032259">
    <property type="term" value="P:methylation"/>
    <property type="evidence" value="ECO:0007669"/>
    <property type="project" value="UniProtKB-KW"/>
</dbReference>
<feature type="transmembrane region" description="Helical" evidence="5">
    <location>
        <begin position="316"/>
        <end position="348"/>
    </location>
</feature>
<dbReference type="InterPro" id="IPR007318">
    <property type="entry name" value="Phopholipid_MeTrfase"/>
</dbReference>
<dbReference type="Pfam" id="PF04191">
    <property type="entry name" value="PEMT"/>
    <property type="match status" value="1"/>
</dbReference>
<keyword evidence="6" id="KW-0808">Transferase</keyword>
<feature type="transmembrane region" description="Helical" evidence="5">
    <location>
        <begin position="276"/>
        <end position="295"/>
    </location>
</feature>
<dbReference type="GO" id="GO:0008168">
    <property type="term" value="F:methyltransferase activity"/>
    <property type="evidence" value="ECO:0007669"/>
    <property type="project" value="UniProtKB-KW"/>
</dbReference>
<feature type="transmembrane region" description="Helical" evidence="5">
    <location>
        <begin position="60"/>
        <end position="81"/>
    </location>
</feature>
<keyword evidence="2 5" id="KW-0812">Transmembrane</keyword>
<feature type="transmembrane region" description="Helical" evidence="5">
    <location>
        <begin position="12"/>
        <end position="31"/>
    </location>
</feature>
<dbReference type="STRING" id="511.UZ73_01840"/>
<dbReference type="EMBL" id="QEXO01000001">
    <property type="protein sequence ID" value="PWE15764.1"/>
    <property type="molecule type" value="Genomic_DNA"/>
</dbReference>
<dbReference type="GO" id="GO:0012505">
    <property type="term" value="C:endomembrane system"/>
    <property type="evidence" value="ECO:0007669"/>
    <property type="project" value="UniProtKB-SubCell"/>
</dbReference>
<organism evidence="6 7">
    <name type="scientific">Alcaligenes faecalis</name>
    <dbReference type="NCBI Taxonomy" id="511"/>
    <lineage>
        <taxon>Bacteria</taxon>
        <taxon>Pseudomonadati</taxon>
        <taxon>Pseudomonadota</taxon>
        <taxon>Betaproteobacteria</taxon>
        <taxon>Burkholderiales</taxon>
        <taxon>Alcaligenaceae</taxon>
        <taxon>Alcaligenes</taxon>
    </lineage>
</organism>
<feature type="transmembrane region" description="Helical" evidence="5">
    <location>
        <begin position="409"/>
        <end position="430"/>
    </location>
</feature>
<evidence type="ECO:0000256" key="2">
    <source>
        <dbReference type="ARBA" id="ARBA00022692"/>
    </source>
</evidence>
<feature type="transmembrane region" description="Helical" evidence="5">
    <location>
        <begin position="93"/>
        <end position="113"/>
    </location>
</feature>
<reference evidence="6 7" key="2">
    <citation type="submission" date="2018-05" db="EMBL/GenBank/DDBJ databases">
        <authorList>
            <person name="Lanie J.A."/>
            <person name="Ng W.-L."/>
            <person name="Kazmierczak K.M."/>
            <person name="Andrzejewski T.M."/>
            <person name="Davidsen T.M."/>
            <person name="Wayne K.J."/>
            <person name="Tettelin H."/>
            <person name="Glass J.I."/>
            <person name="Rusch D."/>
            <person name="Podicherti R."/>
            <person name="Tsui H.-C.T."/>
            <person name="Winkler M.E."/>
        </authorList>
    </citation>
    <scope>NUCLEOTIDE SEQUENCE [LARGE SCALE GENOMIC DNA]</scope>
    <source>
        <strain evidence="6 7">YBY</strain>
    </source>
</reference>
<dbReference type="AlphaFoldDB" id="A0A2U2BP23"/>
<keyword evidence="3 5" id="KW-1133">Transmembrane helix</keyword>
<proteinExistence type="predicted"/>
<gene>
    <name evidence="6" type="ORF">DF183_03265</name>
</gene>
<comment type="caution">
    <text evidence="6">The sequence shown here is derived from an EMBL/GenBank/DDBJ whole genome shotgun (WGS) entry which is preliminary data.</text>
</comment>
<name>A0A2U2BP23_ALCFA</name>
<comment type="subcellular location">
    <subcellularLocation>
        <location evidence="1">Endomembrane system</location>
        <topology evidence="1">Multi-pass membrane protein</topology>
    </subcellularLocation>
</comment>
<dbReference type="Gene3D" id="1.20.120.1630">
    <property type="match status" value="1"/>
</dbReference>
<feature type="transmembrane region" description="Helical" evidence="5">
    <location>
        <begin position="164"/>
        <end position="180"/>
    </location>
</feature>
<dbReference type="PANTHER" id="PTHR12714:SF24">
    <property type="entry name" value="SLR1182 PROTEIN"/>
    <property type="match status" value="1"/>
</dbReference>
<evidence type="ECO:0000256" key="5">
    <source>
        <dbReference type="SAM" id="Phobius"/>
    </source>
</evidence>
<sequence>MSGTSTLVQRNSLFYLLTQVVGVSFLFLWLASLTQDWSPLNPLLASSQQPGHMAHEMKEAQGLLTGLIAAASLSFVAWKLLRLRGQEALPSKRILLLGTSLFLLVPLLMLLLQHAVSSRHLEFLYRWMPEIKPLLEVGAIVAVGAGLLHLYFAGWALNQARLRWGGLLAGLLCAFLLGLLEADQARINLTQVFASLAIVWLLGSIAFYPLIVNRKRWTASHSERATVEQAWEHLASIQVQRRRTLGVFGGLMIVILPFFASTWAANSLVFQFTRMAGLGLVLIAVLGRCWCMLYLGGHKGSSLISQGPYSISRNPLYLFSLCAVTGMGALSGSLLLGPVLALFVYAVFNNVIDEEQVLLHKVFGQDYQAYCQRVPRLAPRLSLWNSPTELKISLTGLARTLRDALPYFLIWPVFALAQWLQINGWVPVLLRLP</sequence>
<evidence type="ECO:0000256" key="4">
    <source>
        <dbReference type="ARBA" id="ARBA00023136"/>
    </source>
</evidence>
<dbReference type="RefSeq" id="WP_109088380.1">
    <property type="nucleotide sequence ID" value="NZ_QEXO01000001.1"/>
</dbReference>
<feature type="transmembrane region" description="Helical" evidence="5">
    <location>
        <begin position="192"/>
        <end position="211"/>
    </location>
</feature>
<feature type="transmembrane region" description="Helical" evidence="5">
    <location>
        <begin position="245"/>
        <end position="264"/>
    </location>
</feature>
<reference evidence="6 7" key="1">
    <citation type="submission" date="2018-05" db="EMBL/GenBank/DDBJ databases">
        <title>Genome Sequence of an Efficient Indole-Degrading Bacterium, Alcaligenes sp.YBY.</title>
        <authorList>
            <person name="Yang B."/>
        </authorList>
    </citation>
    <scope>NUCLEOTIDE SEQUENCE [LARGE SCALE GENOMIC DNA]</scope>
    <source>
        <strain evidence="6 7">YBY</strain>
    </source>
</reference>
<evidence type="ECO:0000313" key="6">
    <source>
        <dbReference type="EMBL" id="PWE15764.1"/>
    </source>
</evidence>
<dbReference type="PANTHER" id="PTHR12714">
    <property type="entry name" value="PROTEIN-S ISOPRENYLCYSTEINE O-METHYLTRANSFERASE"/>
    <property type="match status" value="1"/>
</dbReference>